<dbReference type="InterPro" id="IPR010982">
    <property type="entry name" value="Lambda_DNA-bd_dom_sf"/>
</dbReference>
<protein>
    <submittedName>
        <fullName evidence="1">Uncharacterized protein</fullName>
    </submittedName>
</protein>
<accession>A0A8K1ZYX3</accession>
<keyword evidence="2" id="KW-1185">Reference proteome</keyword>
<dbReference type="InterPro" id="IPR001387">
    <property type="entry name" value="Cro/C1-type_HTH"/>
</dbReference>
<reference evidence="1" key="1">
    <citation type="submission" date="2019-12" db="EMBL/GenBank/DDBJ databases">
        <title>High-Quality draft genome sequences of three cyanobacteria isolated from the limestone walls of the Old Cathedral of Coimbra.</title>
        <authorList>
            <person name="Tiago I."/>
            <person name="Soares F."/>
            <person name="Portugal A."/>
        </authorList>
    </citation>
    <scope>NUCLEOTIDE SEQUENCE [LARGE SCALE GENOMIC DNA]</scope>
    <source>
        <strain evidence="1">C</strain>
    </source>
</reference>
<comment type="caution">
    <text evidence="1">The sequence shown here is derived from an EMBL/GenBank/DDBJ whole genome shotgun (WGS) entry which is preliminary data.</text>
</comment>
<dbReference type="EMBL" id="WVIC01000015">
    <property type="protein sequence ID" value="NCJ06643.1"/>
    <property type="molecule type" value="Genomic_DNA"/>
</dbReference>
<name>A0A8K1ZYX3_9CYAN</name>
<proteinExistence type="predicted"/>
<evidence type="ECO:0000313" key="2">
    <source>
        <dbReference type="Proteomes" id="UP000607397"/>
    </source>
</evidence>
<dbReference type="Gene3D" id="1.10.260.40">
    <property type="entry name" value="lambda repressor-like DNA-binding domains"/>
    <property type="match status" value="1"/>
</dbReference>
<evidence type="ECO:0000313" key="1">
    <source>
        <dbReference type="EMBL" id="NCJ06643.1"/>
    </source>
</evidence>
<gene>
    <name evidence="1" type="ORF">GS597_09020</name>
</gene>
<sequence>MSRHAEIWLITEGGRKKLGQFIRETRKGYGFSQDDLIEVIHWLTGHRIGKATLSALERGNVKPQWDTLAILAASGRFKNARTYMPFTAEELFAIACERIDPGLPQEARGELSKQEHPNG</sequence>
<dbReference type="RefSeq" id="WP_161825120.1">
    <property type="nucleotide sequence ID" value="NZ_WVIC01000015.1"/>
</dbReference>
<organism evidence="1 2">
    <name type="scientific">Petrachloros mirabilis ULC683</name>
    <dbReference type="NCBI Taxonomy" id="2781853"/>
    <lineage>
        <taxon>Bacteria</taxon>
        <taxon>Bacillati</taxon>
        <taxon>Cyanobacteriota</taxon>
        <taxon>Cyanophyceae</taxon>
        <taxon>Synechococcales</taxon>
        <taxon>Petrachlorosaceae</taxon>
        <taxon>Petrachloros</taxon>
        <taxon>Petrachloros mirabilis</taxon>
    </lineage>
</organism>
<dbReference type="AlphaFoldDB" id="A0A8K1ZYX3"/>
<dbReference type="GO" id="GO:0003677">
    <property type="term" value="F:DNA binding"/>
    <property type="evidence" value="ECO:0007669"/>
    <property type="project" value="InterPro"/>
</dbReference>
<dbReference type="CDD" id="cd00093">
    <property type="entry name" value="HTH_XRE"/>
    <property type="match status" value="1"/>
</dbReference>
<dbReference type="SUPFAM" id="SSF47413">
    <property type="entry name" value="lambda repressor-like DNA-binding domains"/>
    <property type="match status" value="1"/>
</dbReference>
<dbReference type="Proteomes" id="UP000607397">
    <property type="component" value="Unassembled WGS sequence"/>
</dbReference>